<dbReference type="Proteomes" id="UP000236884">
    <property type="component" value="Chromosome"/>
</dbReference>
<organism evidence="3 4">
    <name type="scientific">Variibacter gotjawalensis</name>
    <dbReference type="NCBI Taxonomy" id="1333996"/>
    <lineage>
        <taxon>Bacteria</taxon>
        <taxon>Pseudomonadati</taxon>
        <taxon>Pseudomonadota</taxon>
        <taxon>Alphaproteobacteria</taxon>
        <taxon>Hyphomicrobiales</taxon>
        <taxon>Nitrobacteraceae</taxon>
        <taxon>Variibacter</taxon>
    </lineage>
</organism>
<proteinExistence type="predicted"/>
<feature type="region of interest" description="Disordered" evidence="1">
    <location>
        <begin position="54"/>
        <end position="80"/>
    </location>
</feature>
<sequence length="293" mass="31138">MKKSTKIWIGVGAFVIAGAPAAQTVLAGSTSIPPSGFTQKSDGSMSTMRMRLAQHAGHGATAQQSGEGEGGEAGGEGGANLPPDQLFTLRIAQIRGHLFVGNELVKGKQWDAALPHFLHPSEEIYAGIKDQLKDYNTPEFEEALTALADSVKDKKGGAAYTKAWKTVNDSLVAAEASIKAKQKDFAPFTMTVVLALVKSALGEYGNAIEDGKFTKPVEYQDARGFIFHGEDMLKVVAADLKKKDAKAFGNVQKAIRELKSAFPGPTPPKKPKLDLAKFSIAASRLELAASPLQ</sequence>
<dbReference type="AlphaFoldDB" id="A0A0S3PZ09"/>
<evidence type="ECO:0000313" key="3">
    <source>
        <dbReference type="EMBL" id="BAT61167.1"/>
    </source>
</evidence>
<accession>A0A0S3PZ09</accession>
<dbReference type="RefSeq" id="WP_096357898.1">
    <property type="nucleotide sequence ID" value="NZ_AP014946.1"/>
</dbReference>
<gene>
    <name evidence="3" type="ORF">GJW-30_1_03724</name>
</gene>
<feature type="signal peptide" evidence="2">
    <location>
        <begin position="1"/>
        <end position="27"/>
    </location>
</feature>
<evidence type="ECO:0000256" key="2">
    <source>
        <dbReference type="SAM" id="SignalP"/>
    </source>
</evidence>
<dbReference type="KEGG" id="vgo:GJW-30_1_03724"/>
<name>A0A0S3PZ09_9BRAD</name>
<feature type="compositionally biased region" description="Gly residues" evidence="1">
    <location>
        <begin position="67"/>
        <end position="78"/>
    </location>
</feature>
<evidence type="ECO:0000256" key="1">
    <source>
        <dbReference type="SAM" id="MobiDB-lite"/>
    </source>
</evidence>
<feature type="compositionally biased region" description="Low complexity" evidence="1">
    <location>
        <begin position="54"/>
        <end position="66"/>
    </location>
</feature>
<keyword evidence="4" id="KW-1185">Reference proteome</keyword>
<dbReference type="OrthoDB" id="7359338at2"/>
<feature type="chain" id="PRO_5006615982" evidence="2">
    <location>
        <begin position="28"/>
        <end position="293"/>
    </location>
</feature>
<protein>
    <submittedName>
        <fullName evidence="3">Uncharacterized protein</fullName>
    </submittedName>
</protein>
<evidence type="ECO:0000313" key="4">
    <source>
        <dbReference type="Proteomes" id="UP000236884"/>
    </source>
</evidence>
<reference evidence="3 4" key="1">
    <citation type="submission" date="2015-08" db="EMBL/GenBank/DDBJ databases">
        <title>Investigation of the bacterial diversity of lava forest soil.</title>
        <authorList>
            <person name="Lee J.S."/>
        </authorList>
    </citation>
    <scope>NUCLEOTIDE SEQUENCE [LARGE SCALE GENOMIC DNA]</scope>
    <source>
        <strain evidence="3 4">GJW-30</strain>
    </source>
</reference>
<dbReference type="EMBL" id="AP014946">
    <property type="protein sequence ID" value="BAT61167.1"/>
    <property type="molecule type" value="Genomic_DNA"/>
</dbReference>
<keyword evidence="2" id="KW-0732">Signal</keyword>